<dbReference type="AlphaFoldDB" id="A0A8H4J3I2"/>
<dbReference type="OrthoDB" id="4093325at2759"/>
<evidence type="ECO:0000313" key="2">
    <source>
        <dbReference type="EMBL" id="KAF4312059.1"/>
    </source>
</evidence>
<protein>
    <submittedName>
        <fullName evidence="2">Cell wall protein PhiA</fullName>
    </submittedName>
</protein>
<feature type="chain" id="PRO_5034669755" evidence="1">
    <location>
        <begin position="19"/>
        <end position="176"/>
    </location>
</feature>
<evidence type="ECO:0000313" key="3">
    <source>
        <dbReference type="Proteomes" id="UP000572817"/>
    </source>
</evidence>
<dbReference type="EMBL" id="WWBZ02000007">
    <property type="protein sequence ID" value="KAF4312059.1"/>
    <property type="molecule type" value="Genomic_DNA"/>
</dbReference>
<feature type="signal peptide" evidence="1">
    <location>
        <begin position="1"/>
        <end position="18"/>
    </location>
</feature>
<accession>A0A8H4J3I2</accession>
<sequence length="176" mass="18646">MFTKTVVAILAVAGAASAAADKFGGIAIHSGSAIQNAGISADQGKLWIAHAQNASCDAGNKQDFATFSIDADGNAFLYTNGAPYQQLWVDRSGMGRGNIGYTTGAQPTPKNAERTGFAVNEGGHLTFDGTDGFYACPSVDNSYAIWQQKFDDTCIAFAFRAQYTEKPVGCWYSESQ</sequence>
<organism evidence="2 3">
    <name type="scientific">Botryosphaeria dothidea</name>
    <dbReference type="NCBI Taxonomy" id="55169"/>
    <lineage>
        <taxon>Eukaryota</taxon>
        <taxon>Fungi</taxon>
        <taxon>Dikarya</taxon>
        <taxon>Ascomycota</taxon>
        <taxon>Pezizomycotina</taxon>
        <taxon>Dothideomycetes</taxon>
        <taxon>Dothideomycetes incertae sedis</taxon>
        <taxon>Botryosphaeriales</taxon>
        <taxon>Botryosphaeriaceae</taxon>
        <taxon>Botryosphaeria</taxon>
    </lineage>
</organism>
<keyword evidence="3" id="KW-1185">Reference proteome</keyword>
<reference evidence="2" key="1">
    <citation type="submission" date="2020-04" db="EMBL/GenBank/DDBJ databases">
        <title>Genome Assembly and Annotation of Botryosphaeria dothidea sdau 11-99, a Latent Pathogen of Apple Fruit Ring Rot in China.</title>
        <authorList>
            <person name="Yu C."/>
            <person name="Diao Y."/>
            <person name="Lu Q."/>
            <person name="Zhao J."/>
            <person name="Cui S."/>
            <person name="Peng C."/>
            <person name="He B."/>
            <person name="Liu H."/>
        </authorList>
    </citation>
    <scope>NUCLEOTIDE SEQUENCE [LARGE SCALE GENOMIC DNA]</scope>
    <source>
        <strain evidence="2">Sdau11-99</strain>
    </source>
</reference>
<name>A0A8H4J3I2_9PEZI</name>
<comment type="caution">
    <text evidence="2">The sequence shown here is derived from an EMBL/GenBank/DDBJ whole genome shotgun (WGS) entry which is preliminary data.</text>
</comment>
<gene>
    <name evidence="2" type="ORF">GTA08_BOTSDO12285</name>
</gene>
<proteinExistence type="predicted"/>
<evidence type="ECO:0000256" key="1">
    <source>
        <dbReference type="SAM" id="SignalP"/>
    </source>
</evidence>
<keyword evidence="1" id="KW-0732">Signal</keyword>
<dbReference type="Proteomes" id="UP000572817">
    <property type="component" value="Unassembled WGS sequence"/>
</dbReference>